<feature type="chain" id="PRO_5046164951" evidence="2">
    <location>
        <begin position="20"/>
        <end position="873"/>
    </location>
</feature>
<keyword evidence="1 2" id="KW-0732">Signal</keyword>
<dbReference type="InterPro" id="IPR055353">
    <property type="entry name" value="DUF7619"/>
</dbReference>
<evidence type="ECO:0000256" key="2">
    <source>
        <dbReference type="SAM" id="SignalP"/>
    </source>
</evidence>
<evidence type="ECO:0000259" key="4">
    <source>
        <dbReference type="Pfam" id="PF24595"/>
    </source>
</evidence>
<name>A0ABW3BXN9_9FLAO</name>
<comment type="caution">
    <text evidence="5">The sequence shown here is derived from an EMBL/GenBank/DDBJ whole genome shotgun (WGS) entry which is preliminary data.</text>
</comment>
<protein>
    <submittedName>
        <fullName evidence="5">T9SS type A sorting domain-containing protein</fullName>
    </submittedName>
</protein>
<dbReference type="InterPro" id="IPR026444">
    <property type="entry name" value="Secre_tail"/>
</dbReference>
<gene>
    <name evidence="5" type="ORF">ACFQ0I_14980</name>
</gene>
<dbReference type="NCBIfam" id="TIGR04183">
    <property type="entry name" value="Por_Secre_tail"/>
    <property type="match status" value="1"/>
</dbReference>
<dbReference type="Proteomes" id="UP001597011">
    <property type="component" value="Unassembled WGS sequence"/>
</dbReference>
<evidence type="ECO:0000313" key="5">
    <source>
        <dbReference type="EMBL" id="MFD0837081.1"/>
    </source>
</evidence>
<feature type="domain" description="Secretion system C-terminal sorting" evidence="3">
    <location>
        <begin position="799"/>
        <end position="872"/>
    </location>
</feature>
<feature type="signal peptide" evidence="2">
    <location>
        <begin position="1"/>
        <end position="19"/>
    </location>
</feature>
<dbReference type="Pfam" id="PF24595">
    <property type="entry name" value="DUF7619"/>
    <property type="match status" value="1"/>
</dbReference>
<dbReference type="RefSeq" id="WP_379943631.1">
    <property type="nucleotide sequence ID" value="NZ_JBHTIB010000015.1"/>
</dbReference>
<evidence type="ECO:0000256" key="1">
    <source>
        <dbReference type="ARBA" id="ARBA00022729"/>
    </source>
</evidence>
<evidence type="ECO:0000313" key="6">
    <source>
        <dbReference type="Proteomes" id="UP001597011"/>
    </source>
</evidence>
<evidence type="ECO:0000259" key="3">
    <source>
        <dbReference type="Pfam" id="PF18962"/>
    </source>
</evidence>
<feature type="domain" description="DUF7619" evidence="4">
    <location>
        <begin position="647"/>
        <end position="781"/>
    </location>
</feature>
<reference evidence="6" key="1">
    <citation type="journal article" date="2019" name="Int. J. Syst. Evol. Microbiol.">
        <title>The Global Catalogue of Microorganisms (GCM) 10K type strain sequencing project: providing services to taxonomists for standard genome sequencing and annotation.</title>
        <authorList>
            <consortium name="The Broad Institute Genomics Platform"/>
            <consortium name="The Broad Institute Genome Sequencing Center for Infectious Disease"/>
            <person name="Wu L."/>
            <person name="Ma J."/>
        </authorList>
    </citation>
    <scope>NUCLEOTIDE SEQUENCE [LARGE SCALE GENOMIC DNA]</scope>
    <source>
        <strain evidence="6">CCUG 60529</strain>
    </source>
</reference>
<sequence length="873" mass="98080">MKLKITFLFVGFLSLISFAQVQGPPAPCGYTVVYACDDDNDGFASFNLTEAFPFETFCRIDKGSPEDYYPIVYYETLADRDNETNPILNPEAYINIFSSQTIYYRANKKVPNQYIVYLSAYNFIEVSDLFATIPEIEVYDNNSDGLSVFDLTSVDLLCGSKDINDYNITYHLSQTDAEFGINPISNSSSFQNTINPQGVYVRAEHKVSGEAKTKNITLRVLFANAQNLGGVYMCDFDEEGQDGISEIDLTKYNAEILGNQDPNSFSVTYYKTQVDAETKVNVLPSIYTVSDQETIYARVEEYTKGSYAITSFSFTIYKPPLIELNPYEICDEDGDGKAIFDLAAVRNKIISDANNYQYYDIAFYLDANQQQSVSDQDNYTNISNPQTIYVDVEDWGNNYCYTVAPLTLVVKDCSQAGVIEANAFYDANTNTTFDTDEINFLNGTLTYEKNNDGIQHDLYSSTGVFNIISDDETNTYDITYTIDDEFQQCYNIATATYENINVAKGSKVNYNLPITKIQDCSDIAVYLVSFASPRPGFNYKNYLVVQNKGVETVVSGNVEFVQDASLVFDDVSYVDSGNSVTNTSTGFILNFNDLESNYSEIVRVNMVVPVNVNLGDMLTNTAIYSTDDLDISNNISTLTETVIGSYDPNDILESHGSEILHNSFTSDDYLYYTVRFQNVGTADAINVSIDNALNPKLDKSTIQMLNASHDYVFTRTDNQLNWKFNNIHLPSESMDEPNSHGYVYYKIKPLAGYSVGDIIPNFAEIYFDFNPAIVTNTFETEFVATLSNSQFDNGAFSTFPNPTNSFVELKFNNKVNNKIQVKVYDIQGKLIFSSNHELKNKAIQLDVSQLKSGLYFIKVSDANNQITKKLLIN</sequence>
<organism evidence="5 6">
    <name type="scientific">Mariniflexile aquimaris</name>
    <dbReference type="NCBI Taxonomy" id="881009"/>
    <lineage>
        <taxon>Bacteria</taxon>
        <taxon>Pseudomonadati</taxon>
        <taxon>Bacteroidota</taxon>
        <taxon>Flavobacteriia</taxon>
        <taxon>Flavobacteriales</taxon>
        <taxon>Flavobacteriaceae</taxon>
        <taxon>Mariniflexile</taxon>
    </lineage>
</organism>
<proteinExistence type="predicted"/>
<keyword evidence="6" id="KW-1185">Reference proteome</keyword>
<dbReference type="EMBL" id="JBHTIB010000015">
    <property type="protein sequence ID" value="MFD0837081.1"/>
    <property type="molecule type" value="Genomic_DNA"/>
</dbReference>
<dbReference type="Pfam" id="PF18962">
    <property type="entry name" value="Por_Secre_tail"/>
    <property type="match status" value="1"/>
</dbReference>
<accession>A0ABW3BXN9</accession>